<dbReference type="EMBL" id="AVQL01000446">
    <property type="protein sequence ID" value="KEQ00705.1"/>
    <property type="molecule type" value="Genomic_DNA"/>
</dbReference>
<dbReference type="AlphaFoldDB" id="A0A074VDX4"/>
<evidence type="ECO:0000313" key="1">
    <source>
        <dbReference type="EMBL" id="KEQ00705.1"/>
    </source>
</evidence>
<accession>A0A074VDX4</accession>
<organism evidence="1 2">
    <name type="scientific">Snodgrassella alvi SCGC AB-598-J21</name>
    <dbReference type="NCBI Taxonomy" id="1385367"/>
    <lineage>
        <taxon>Bacteria</taxon>
        <taxon>Pseudomonadati</taxon>
        <taxon>Pseudomonadota</taxon>
        <taxon>Betaproteobacteria</taxon>
        <taxon>Neisseriales</taxon>
        <taxon>Neisseriaceae</taxon>
        <taxon>Snodgrassella</taxon>
    </lineage>
</organism>
<name>A0A074VDX4_9NEIS</name>
<proteinExistence type="predicted"/>
<sequence length="176" mass="19060">MGQGGKVINEYNGKRPGNTSYAIGEIAELYRLTITEKQANNVKTAADKFTQKVNAGKEFYDASLNDTCAETARDILSEGGVSTPNGSGPVKGGGADWITTHGSFVNPYKWNFDFLREYGPGITYFGPRGISALQSSSPRGRRILVRPKWVLVPGNMDPLIATSQTNIVQGSLQTKK</sequence>
<evidence type="ECO:0000313" key="2">
    <source>
        <dbReference type="Proteomes" id="UP000027644"/>
    </source>
</evidence>
<dbReference type="Proteomes" id="UP000027644">
    <property type="component" value="Unassembled WGS sequence"/>
</dbReference>
<protein>
    <submittedName>
        <fullName evidence="1">Uncharacterized protein</fullName>
    </submittedName>
</protein>
<reference evidence="1 2" key="1">
    <citation type="journal article" date="2014" name="PLoS Genet.">
        <title>Hidden diversity in honey bee gut symbionts detected by single-cell genomics.</title>
        <authorList>
            <person name="Engel P."/>
            <person name="Stepanauskas R."/>
            <person name="Moran N."/>
        </authorList>
    </citation>
    <scope>NUCLEOTIDE SEQUENCE [LARGE SCALE GENOMIC DNA]</scope>
    <source>
        <strain evidence="1 2">SCGC AB-598-J21</strain>
    </source>
</reference>
<gene>
    <name evidence="1" type="ORF">SASC598J21_014980</name>
</gene>
<comment type="caution">
    <text evidence="1">The sequence shown here is derived from an EMBL/GenBank/DDBJ whole genome shotgun (WGS) entry which is preliminary data.</text>
</comment>